<evidence type="ECO:0000313" key="1">
    <source>
        <dbReference type="EMBL" id="KAE9304454.1"/>
    </source>
</evidence>
<evidence type="ECO:0000313" key="2">
    <source>
        <dbReference type="Proteomes" id="UP000486351"/>
    </source>
</evidence>
<dbReference type="AlphaFoldDB" id="A0A6G0QV34"/>
<dbReference type="EMBL" id="QXFY01002026">
    <property type="protein sequence ID" value="KAE9304454.1"/>
    <property type="molecule type" value="Genomic_DNA"/>
</dbReference>
<protein>
    <submittedName>
        <fullName evidence="1">Uncharacterized protein</fullName>
    </submittedName>
</protein>
<proteinExistence type="predicted"/>
<gene>
    <name evidence="1" type="ORF">PF008_g21964</name>
</gene>
<reference evidence="1 2" key="1">
    <citation type="submission" date="2018-09" db="EMBL/GenBank/DDBJ databases">
        <title>Genomic investigation of the strawberry pathogen Phytophthora fragariae indicates pathogenicity is determined by transcriptional variation in three key races.</title>
        <authorList>
            <person name="Adams T.M."/>
            <person name="Armitage A.D."/>
            <person name="Sobczyk M.K."/>
            <person name="Bates H.J."/>
            <person name="Dunwell J.M."/>
            <person name="Nellist C.F."/>
            <person name="Harrison R.J."/>
        </authorList>
    </citation>
    <scope>NUCLEOTIDE SEQUENCE [LARGE SCALE GENOMIC DNA]</scope>
    <source>
        <strain evidence="1 2">NOV-77</strain>
    </source>
</reference>
<comment type="caution">
    <text evidence="1">The sequence shown here is derived from an EMBL/GenBank/DDBJ whole genome shotgun (WGS) entry which is preliminary data.</text>
</comment>
<organism evidence="1 2">
    <name type="scientific">Phytophthora fragariae</name>
    <dbReference type="NCBI Taxonomy" id="53985"/>
    <lineage>
        <taxon>Eukaryota</taxon>
        <taxon>Sar</taxon>
        <taxon>Stramenopiles</taxon>
        <taxon>Oomycota</taxon>
        <taxon>Peronosporomycetes</taxon>
        <taxon>Peronosporales</taxon>
        <taxon>Peronosporaceae</taxon>
        <taxon>Phytophthora</taxon>
    </lineage>
</organism>
<name>A0A6G0QV34_9STRA</name>
<dbReference type="Proteomes" id="UP000486351">
    <property type="component" value="Unassembled WGS sequence"/>
</dbReference>
<sequence length="82" mass="9086">MLPSALQRQHSTAREAIHSRFCAKGAIRVDDCWRGRPLPGGIDSAAVQHFQVQLVWTSVGEADHFQVALPRACGRYTTRVVT</sequence>
<accession>A0A6G0QV34</accession>